<accession>A0A0D3KB93</accession>
<dbReference type="Proteomes" id="UP000013827">
    <property type="component" value="Unassembled WGS sequence"/>
</dbReference>
<evidence type="ECO:0008006" key="5">
    <source>
        <dbReference type="Google" id="ProtNLM"/>
    </source>
</evidence>
<dbReference type="PaxDb" id="2903-EOD33028"/>
<reference evidence="4" key="1">
    <citation type="journal article" date="2013" name="Nature">
        <title>Pan genome of the phytoplankton Emiliania underpins its global distribution.</title>
        <authorList>
            <person name="Read B.A."/>
            <person name="Kegel J."/>
            <person name="Klute M.J."/>
            <person name="Kuo A."/>
            <person name="Lefebvre S.C."/>
            <person name="Maumus F."/>
            <person name="Mayer C."/>
            <person name="Miller J."/>
            <person name="Monier A."/>
            <person name="Salamov A."/>
            <person name="Young J."/>
            <person name="Aguilar M."/>
            <person name="Claverie J.M."/>
            <person name="Frickenhaus S."/>
            <person name="Gonzalez K."/>
            <person name="Herman E.K."/>
            <person name="Lin Y.C."/>
            <person name="Napier J."/>
            <person name="Ogata H."/>
            <person name="Sarno A.F."/>
            <person name="Shmutz J."/>
            <person name="Schroeder D."/>
            <person name="de Vargas C."/>
            <person name="Verret F."/>
            <person name="von Dassow P."/>
            <person name="Valentin K."/>
            <person name="Van de Peer Y."/>
            <person name="Wheeler G."/>
            <person name="Dacks J.B."/>
            <person name="Delwiche C.F."/>
            <person name="Dyhrman S.T."/>
            <person name="Glockner G."/>
            <person name="John U."/>
            <person name="Richards T."/>
            <person name="Worden A.Z."/>
            <person name="Zhang X."/>
            <person name="Grigoriev I.V."/>
            <person name="Allen A.E."/>
            <person name="Bidle K."/>
            <person name="Borodovsky M."/>
            <person name="Bowler C."/>
            <person name="Brownlee C."/>
            <person name="Cock J.M."/>
            <person name="Elias M."/>
            <person name="Gladyshev V.N."/>
            <person name="Groth M."/>
            <person name="Guda C."/>
            <person name="Hadaegh A."/>
            <person name="Iglesias-Rodriguez M.D."/>
            <person name="Jenkins J."/>
            <person name="Jones B.M."/>
            <person name="Lawson T."/>
            <person name="Leese F."/>
            <person name="Lindquist E."/>
            <person name="Lobanov A."/>
            <person name="Lomsadze A."/>
            <person name="Malik S.B."/>
            <person name="Marsh M.E."/>
            <person name="Mackinder L."/>
            <person name="Mock T."/>
            <person name="Mueller-Roeber B."/>
            <person name="Pagarete A."/>
            <person name="Parker M."/>
            <person name="Probert I."/>
            <person name="Quesneville H."/>
            <person name="Raines C."/>
            <person name="Rensing S.A."/>
            <person name="Riano-Pachon D.M."/>
            <person name="Richier S."/>
            <person name="Rokitta S."/>
            <person name="Shiraiwa Y."/>
            <person name="Soanes D.M."/>
            <person name="van der Giezen M."/>
            <person name="Wahlund T.M."/>
            <person name="Williams B."/>
            <person name="Wilson W."/>
            <person name="Wolfe G."/>
            <person name="Wurch L.L."/>
        </authorList>
    </citation>
    <scope>NUCLEOTIDE SEQUENCE</scope>
</reference>
<dbReference type="GeneID" id="17278300"/>
<evidence type="ECO:0000256" key="1">
    <source>
        <dbReference type="SAM" id="Phobius"/>
    </source>
</evidence>
<protein>
    <recommendedName>
        <fullName evidence="5">Membrane-associated protein</fullName>
    </recommendedName>
</protein>
<feature type="chain" id="PRO_5044205842" description="Membrane-associated protein" evidence="2">
    <location>
        <begin position="20"/>
        <end position="465"/>
    </location>
</feature>
<reference evidence="3" key="2">
    <citation type="submission" date="2024-10" db="UniProtKB">
        <authorList>
            <consortium name="EnsemblProtists"/>
        </authorList>
    </citation>
    <scope>IDENTIFICATION</scope>
</reference>
<dbReference type="EnsemblProtists" id="EOD33028">
    <property type="protein sequence ID" value="EOD33028"/>
    <property type="gene ID" value="EMIHUDRAFT_229989"/>
</dbReference>
<evidence type="ECO:0000313" key="3">
    <source>
        <dbReference type="EnsemblProtists" id="EOD33028"/>
    </source>
</evidence>
<dbReference type="AlphaFoldDB" id="A0A0D3KB93"/>
<keyword evidence="4" id="KW-1185">Reference proteome</keyword>
<keyword evidence="2" id="KW-0732">Signal</keyword>
<feature type="signal peptide" evidence="2">
    <location>
        <begin position="1"/>
        <end position="19"/>
    </location>
</feature>
<evidence type="ECO:0000256" key="2">
    <source>
        <dbReference type="SAM" id="SignalP"/>
    </source>
</evidence>
<dbReference type="HOGENOM" id="CLU_588560_0_0_1"/>
<dbReference type="RefSeq" id="XP_005785457.1">
    <property type="nucleotide sequence ID" value="XM_005785400.1"/>
</dbReference>
<keyword evidence="1" id="KW-0812">Transmembrane</keyword>
<proteinExistence type="predicted"/>
<keyword evidence="1" id="KW-1133">Transmembrane helix</keyword>
<dbReference type="KEGG" id="ehx:EMIHUDRAFT_229989"/>
<keyword evidence="1" id="KW-0472">Membrane</keyword>
<sequence length="465" mass="47838">MASSLTRMGLLVMASGAAASGIASLDAFPSGDTTCSQPVDSTTTFDNVVELSPHVQCIASGGTFVKAVYTCSRLPSQTIATCTDSSCSSCAAPSAMNTYASGFSMRPVVGACIPTNRLDMSGTLIQAYSVRYTILGSAWASITFCDSPPSSPPPSPAYPPGAPGTTMLEAFPSGDTTCSQPVDSTTTFDNVVELSPHVQCIASGGTFVKAVYTCSSTPSQTIATCTDSSCSSCAAPSAMNTYASGFSMRPVVGACIPTNRLDMSGTLIQAYSVRYTRLGSEWASMTFCDSPPSSPPPSPAYPPGAPGTTMLEAFPSGDTTCSQPVDSTTTFDSVVQLSPHVHCIASGGTFVKAVYTCSSTPSQTIATCTDSSCSSCAAPSAMNTYASGFSMRPVVGACIPTNRLDMSGTLIQAYSVRYTRLGSDVMVIIAAATAAGVVVVFLLVILVVYCMCKGRKTSQVAIEPK</sequence>
<evidence type="ECO:0000313" key="4">
    <source>
        <dbReference type="Proteomes" id="UP000013827"/>
    </source>
</evidence>
<feature type="transmembrane region" description="Helical" evidence="1">
    <location>
        <begin position="425"/>
        <end position="449"/>
    </location>
</feature>
<name>A0A0D3KB93_EMIH1</name>
<organism evidence="3 4">
    <name type="scientific">Emiliania huxleyi (strain CCMP1516)</name>
    <dbReference type="NCBI Taxonomy" id="280463"/>
    <lineage>
        <taxon>Eukaryota</taxon>
        <taxon>Haptista</taxon>
        <taxon>Haptophyta</taxon>
        <taxon>Prymnesiophyceae</taxon>
        <taxon>Isochrysidales</taxon>
        <taxon>Noelaerhabdaceae</taxon>
        <taxon>Emiliania</taxon>
    </lineage>
</organism>